<feature type="domain" description="Arginyl tRNA synthetase N-terminal" evidence="13">
    <location>
        <begin position="6"/>
        <end position="88"/>
    </location>
</feature>
<dbReference type="RefSeq" id="WP_187150607.1">
    <property type="nucleotide sequence ID" value="NZ_LWUJ01000013.1"/>
</dbReference>
<keyword evidence="8 11" id="KW-0030">Aminoacyl-tRNA synthetase</keyword>
<dbReference type="InterPro" id="IPR008909">
    <property type="entry name" value="DALR_anticod-bd"/>
</dbReference>
<evidence type="ECO:0000256" key="1">
    <source>
        <dbReference type="ARBA" id="ARBA00005594"/>
    </source>
</evidence>
<dbReference type="SUPFAM" id="SSF52374">
    <property type="entry name" value="Nucleotidylyl transferase"/>
    <property type="match status" value="1"/>
</dbReference>
<sequence length="553" mass="64829">MPKINNYLIEEFKKALKALDYQEEENIFFEFPKNISFGDLSTNIACQISSKVKKAPKEIAEIIVKKLGKLKYIQEIRAEKNGFINLFFNTEAFKEYYAEVLSNKEHLYKKEPNNIWCFVEIVSANPTGLLHIGHARNGIFCDTLANLLEYGGYYVHREYLINDMGNQIKELISSVWNKYKAKIIGTYYSVENMNLKYDSPEIDECATYLISKHQNKWLQDNDIFKSKLYSELESEVIKYFLNEIEKDLNAYQIGVNVWKSERSFVNDSTIDDLLNSLREHINLKDGAVWFRAGDFLENCKDEVLVKKDGLHTYFCQDLIYHLHKLRMIGEKGKIINVLGADHYGHVDRLKSFLVFLEREEQVKFICMQLVKLIEHSTAVKISKRDSKIIYLRSLSEFMSYEEVRWFLISQHTDSPLEIELKKLKMQDYNNPAYYVLYAYSRISQLLRKHGVPKDYSENITFDTIKEGKEKELLNTLLAWEMTLNSAIETLSPHKIPQYLYKLAKEFHSYYEETQLLNKEKGTWLNDRLAILNAVQYTIKSGLSIMKITPKSVL</sequence>
<dbReference type="AlphaFoldDB" id="A0A1A9QBN1"/>
<dbReference type="PANTHER" id="PTHR11956:SF5">
    <property type="entry name" value="ARGININE--TRNA LIGASE, CYTOPLASMIC"/>
    <property type="match status" value="1"/>
</dbReference>
<evidence type="ECO:0000256" key="3">
    <source>
        <dbReference type="ARBA" id="ARBA00022490"/>
    </source>
</evidence>
<dbReference type="SUPFAM" id="SSF55190">
    <property type="entry name" value="Arginyl-tRNA synthetase (ArgRS), N-terminal 'additional' domain"/>
    <property type="match status" value="1"/>
</dbReference>
<gene>
    <name evidence="14" type="ORF">A6V39_04875</name>
</gene>
<dbReference type="GO" id="GO:0006420">
    <property type="term" value="P:arginyl-tRNA aminoacylation"/>
    <property type="evidence" value="ECO:0007669"/>
    <property type="project" value="UniProtKB-UniRule"/>
</dbReference>
<dbReference type="GO" id="GO:0004814">
    <property type="term" value="F:arginine-tRNA ligase activity"/>
    <property type="evidence" value="ECO:0007669"/>
    <property type="project" value="UniProtKB-UniRule"/>
</dbReference>
<dbReference type="InterPro" id="IPR036695">
    <property type="entry name" value="Arg-tRNA-synth_N_sf"/>
</dbReference>
<keyword evidence="15" id="KW-1185">Reference proteome</keyword>
<comment type="catalytic activity">
    <reaction evidence="9">
        <text>tRNA(Arg) + L-arginine + ATP = L-arginyl-tRNA(Arg) + AMP + diphosphate</text>
        <dbReference type="Rhea" id="RHEA:20301"/>
        <dbReference type="Rhea" id="RHEA-COMP:9658"/>
        <dbReference type="Rhea" id="RHEA-COMP:9673"/>
        <dbReference type="ChEBI" id="CHEBI:30616"/>
        <dbReference type="ChEBI" id="CHEBI:32682"/>
        <dbReference type="ChEBI" id="CHEBI:33019"/>
        <dbReference type="ChEBI" id="CHEBI:78442"/>
        <dbReference type="ChEBI" id="CHEBI:78513"/>
        <dbReference type="ChEBI" id="CHEBI:456215"/>
        <dbReference type="EC" id="6.1.1.19"/>
    </reaction>
</comment>
<dbReference type="Pfam" id="PF00750">
    <property type="entry name" value="tRNA-synt_1d"/>
    <property type="match status" value="1"/>
</dbReference>
<dbReference type="SMART" id="SM01016">
    <property type="entry name" value="Arg_tRNA_synt_N"/>
    <property type="match status" value="1"/>
</dbReference>
<protein>
    <recommendedName>
        <fullName evidence="2 10">Arginine--tRNA ligase</fullName>
        <ecNumber evidence="2 10">6.1.1.19</ecNumber>
    </recommendedName>
</protein>
<name>A0A1A9QBN1_9MOLU</name>
<evidence type="ECO:0000256" key="5">
    <source>
        <dbReference type="ARBA" id="ARBA00022741"/>
    </source>
</evidence>
<dbReference type="PRINTS" id="PR01038">
    <property type="entry name" value="TRNASYNTHARG"/>
</dbReference>
<evidence type="ECO:0000256" key="2">
    <source>
        <dbReference type="ARBA" id="ARBA00012837"/>
    </source>
</evidence>
<reference evidence="15" key="1">
    <citation type="submission" date="2016-04" db="EMBL/GenBank/DDBJ databases">
        <authorList>
            <person name="Quiroz-Castaneda R.E."/>
            <person name="Martinez-Ocampo F."/>
        </authorList>
    </citation>
    <scope>NUCLEOTIDE SEQUENCE [LARGE SCALE GENOMIC DNA]</scope>
    <source>
        <strain evidence="15">INIFAP01</strain>
    </source>
</reference>
<dbReference type="InterPro" id="IPR001412">
    <property type="entry name" value="aa-tRNA-synth_I_CS"/>
</dbReference>
<organism evidence="14 15">
    <name type="scientific">Candidatus Mycoplasma haematobovis</name>
    <dbReference type="NCBI Taxonomy" id="432608"/>
    <lineage>
        <taxon>Bacteria</taxon>
        <taxon>Bacillati</taxon>
        <taxon>Mycoplasmatota</taxon>
        <taxon>Mollicutes</taxon>
        <taxon>Mycoplasmataceae</taxon>
        <taxon>Mycoplasma</taxon>
    </lineage>
</organism>
<evidence type="ECO:0000256" key="6">
    <source>
        <dbReference type="ARBA" id="ARBA00022840"/>
    </source>
</evidence>
<evidence type="ECO:0000256" key="7">
    <source>
        <dbReference type="ARBA" id="ARBA00022917"/>
    </source>
</evidence>
<keyword evidence="5 11" id="KW-0547">Nucleotide-binding</keyword>
<dbReference type="Proteomes" id="UP000077623">
    <property type="component" value="Unassembled WGS sequence"/>
</dbReference>
<dbReference type="PROSITE" id="PS00178">
    <property type="entry name" value="AA_TRNA_LIGASE_I"/>
    <property type="match status" value="1"/>
</dbReference>
<comment type="similarity">
    <text evidence="1 11">Belongs to the class-I aminoacyl-tRNA synthetase family.</text>
</comment>
<evidence type="ECO:0000256" key="10">
    <source>
        <dbReference type="NCBIfam" id="TIGR00456"/>
    </source>
</evidence>
<evidence type="ECO:0000256" key="8">
    <source>
        <dbReference type="ARBA" id="ARBA00023146"/>
    </source>
</evidence>
<dbReference type="PANTHER" id="PTHR11956">
    <property type="entry name" value="ARGINYL-TRNA SYNTHETASE"/>
    <property type="match status" value="1"/>
</dbReference>
<evidence type="ECO:0000256" key="11">
    <source>
        <dbReference type="RuleBase" id="RU363038"/>
    </source>
</evidence>
<dbReference type="InterPro" id="IPR035684">
    <property type="entry name" value="ArgRS_core"/>
</dbReference>
<keyword evidence="7 11" id="KW-0648">Protein biosynthesis</keyword>
<evidence type="ECO:0000259" key="12">
    <source>
        <dbReference type="SMART" id="SM00836"/>
    </source>
</evidence>
<dbReference type="GO" id="GO:0005524">
    <property type="term" value="F:ATP binding"/>
    <property type="evidence" value="ECO:0007669"/>
    <property type="project" value="UniProtKB-KW"/>
</dbReference>
<comment type="caution">
    <text evidence="14">The sequence shown here is derived from an EMBL/GenBank/DDBJ whole genome shotgun (WGS) entry which is preliminary data.</text>
</comment>
<dbReference type="Pfam" id="PF03485">
    <property type="entry name" value="Arg_tRNA_synt_N"/>
    <property type="match status" value="1"/>
</dbReference>
<keyword evidence="6 11" id="KW-0067">ATP-binding</keyword>
<dbReference type="Pfam" id="PF05746">
    <property type="entry name" value="DALR_1"/>
    <property type="match status" value="1"/>
</dbReference>
<keyword evidence="4 11" id="KW-0436">Ligase</keyword>
<dbReference type="SUPFAM" id="SSF47323">
    <property type="entry name" value="Anticodon-binding domain of a subclass of class I aminoacyl-tRNA synthetases"/>
    <property type="match status" value="1"/>
</dbReference>
<dbReference type="InterPro" id="IPR005148">
    <property type="entry name" value="Arg-tRNA-synth_N"/>
</dbReference>
<dbReference type="STRING" id="432608.A6V39_04875"/>
<dbReference type="InterPro" id="IPR009080">
    <property type="entry name" value="tRNAsynth_Ia_anticodon-bd"/>
</dbReference>
<dbReference type="Gene3D" id="3.30.1360.70">
    <property type="entry name" value="Arginyl tRNA synthetase N-terminal domain"/>
    <property type="match status" value="1"/>
</dbReference>
<dbReference type="InterPro" id="IPR014729">
    <property type="entry name" value="Rossmann-like_a/b/a_fold"/>
</dbReference>
<dbReference type="EC" id="6.1.1.19" evidence="2 10"/>
<dbReference type="Gene3D" id="1.10.730.10">
    <property type="entry name" value="Isoleucyl-tRNA Synthetase, Domain 1"/>
    <property type="match status" value="1"/>
</dbReference>
<dbReference type="NCBIfam" id="TIGR00456">
    <property type="entry name" value="argS"/>
    <property type="match status" value="1"/>
</dbReference>
<proteinExistence type="inferred from homology"/>
<dbReference type="SMART" id="SM00836">
    <property type="entry name" value="DALR_1"/>
    <property type="match status" value="1"/>
</dbReference>
<accession>A0A1A9QBN1</accession>
<evidence type="ECO:0000259" key="13">
    <source>
        <dbReference type="SMART" id="SM01016"/>
    </source>
</evidence>
<feature type="domain" description="DALR anticodon binding" evidence="12">
    <location>
        <begin position="435"/>
        <end position="553"/>
    </location>
</feature>
<dbReference type="GO" id="GO:0005737">
    <property type="term" value="C:cytoplasm"/>
    <property type="evidence" value="ECO:0007669"/>
    <property type="project" value="UniProtKB-UniRule"/>
</dbReference>
<dbReference type="InterPro" id="IPR001278">
    <property type="entry name" value="Arg-tRNA-ligase"/>
</dbReference>
<evidence type="ECO:0000256" key="9">
    <source>
        <dbReference type="ARBA" id="ARBA00049339"/>
    </source>
</evidence>
<evidence type="ECO:0000256" key="4">
    <source>
        <dbReference type="ARBA" id="ARBA00022598"/>
    </source>
</evidence>
<dbReference type="Gene3D" id="3.40.50.620">
    <property type="entry name" value="HUPs"/>
    <property type="match status" value="1"/>
</dbReference>
<evidence type="ECO:0000313" key="15">
    <source>
        <dbReference type="Proteomes" id="UP000077623"/>
    </source>
</evidence>
<dbReference type="EMBL" id="LWUJ01000013">
    <property type="protein sequence ID" value="OAL09877.1"/>
    <property type="molecule type" value="Genomic_DNA"/>
</dbReference>
<keyword evidence="3" id="KW-0963">Cytoplasm</keyword>
<evidence type="ECO:0000313" key="14">
    <source>
        <dbReference type="EMBL" id="OAL09877.1"/>
    </source>
</evidence>